<dbReference type="SUPFAM" id="SSF159594">
    <property type="entry name" value="XCC0632-like"/>
    <property type="match status" value="1"/>
</dbReference>
<organism evidence="2 3">
    <name type="scientific">Photobacterium aquae</name>
    <dbReference type="NCBI Taxonomy" id="1195763"/>
    <lineage>
        <taxon>Bacteria</taxon>
        <taxon>Pseudomonadati</taxon>
        <taxon>Pseudomonadota</taxon>
        <taxon>Gammaproteobacteria</taxon>
        <taxon>Vibrionales</taxon>
        <taxon>Vibrionaceae</taxon>
        <taxon>Photobacterium</taxon>
    </lineage>
</organism>
<dbReference type="PROSITE" id="PS51257">
    <property type="entry name" value="PROKAR_LIPOPROTEIN"/>
    <property type="match status" value="1"/>
</dbReference>
<gene>
    <name evidence="2" type="ORF">ABT56_12165</name>
</gene>
<dbReference type="STRING" id="1195763.ABT56_12165"/>
<dbReference type="OrthoDB" id="5600407at2"/>
<evidence type="ECO:0000313" key="3">
    <source>
        <dbReference type="Proteomes" id="UP000036097"/>
    </source>
</evidence>
<dbReference type="PATRIC" id="fig|1195763.3.peg.2567"/>
<dbReference type="AlphaFoldDB" id="A0A0J1JT46"/>
<keyword evidence="3" id="KW-1185">Reference proteome</keyword>
<reference evidence="2 3" key="1">
    <citation type="submission" date="2015-05" db="EMBL/GenBank/DDBJ databases">
        <title>Photobacterium galathea sp. nov.</title>
        <authorList>
            <person name="Machado H."/>
            <person name="Gram L."/>
        </authorList>
    </citation>
    <scope>NUCLEOTIDE SEQUENCE [LARGE SCALE GENOMIC DNA]</scope>
    <source>
        <strain evidence="2 3">CGMCC 1.12159</strain>
    </source>
</reference>
<evidence type="ECO:0000259" key="1">
    <source>
        <dbReference type="Pfam" id="PF03886"/>
    </source>
</evidence>
<dbReference type="Gene3D" id="3.40.50.10610">
    <property type="entry name" value="ABC-type transport auxiliary lipoprotein component"/>
    <property type="match status" value="1"/>
</dbReference>
<evidence type="ECO:0000313" key="2">
    <source>
        <dbReference type="EMBL" id="KLV05452.1"/>
    </source>
</evidence>
<dbReference type="InterPro" id="IPR005586">
    <property type="entry name" value="ABC_trans_aux"/>
</dbReference>
<proteinExistence type="predicted"/>
<accession>A0A0J1JT46</accession>
<dbReference type="RefSeq" id="WP_047879134.1">
    <property type="nucleotide sequence ID" value="NZ_LDOT01000014.1"/>
</dbReference>
<sequence length="198" mass="21592">MNKIMPVALVLTTLLMGCSSTESVPKTYLLPLPDTAMTATMVNNSQPVVVVRPVAVAEHLAGTGLVYQISDTEVVQAQQNLWAEGLSQQLTRLVTNELRHKQSRYWFNELSPLLRAGQLPQLELKVSQFNGHYNGLAYVSGQWTLTDAAGNVVRREPFSIRVPLAESGYDAQVRALAEGVSRLTTQISQSVAAVDLSA</sequence>
<name>A0A0J1JT46_9GAMM</name>
<feature type="domain" description="ABC-type transport auxiliary lipoprotein component" evidence="1">
    <location>
        <begin position="28"/>
        <end position="187"/>
    </location>
</feature>
<dbReference type="EMBL" id="LDOT01000014">
    <property type="protein sequence ID" value="KLV05452.1"/>
    <property type="molecule type" value="Genomic_DNA"/>
</dbReference>
<comment type="caution">
    <text evidence="2">The sequence shown here is derived from an EMBL/GenBank/DDBJ whole genome shotgun (WGS) entry which is preliminary data.</text>
</comment>
<protein>
    <recommendedName>
        <fullName evidence="1">ABC-type transport auxiliary lipoprotein component domain-containing protein</fullName>
    </recommendedName>
</protein>
<dbReference type="Pfam" id="PF03886">
    <property type="entry name" value="ABC_trans_aux"/>
    <property type="match status" value="1"/>
</dbReference>
<dbReference type="Proteomes" id="UP000036097">
    <property type="component" value="Unassembled WGS sequence"/>
</dbReference>